<feature type="transmembrane region" description="Helical" evidence="1">
    <location>
        <begin position="20"/>
        <end position="37"/>
    </location>
</feature>
<keyword evidence="1" id="KW-0472">Membrane</keyword>
<dbReference type="RefSeq" id="WP_283443569.1">
    <property type="nucleotide sequence ID" value="NZ_FXUL01000014.1"/>
</dbReference>
<accession>A0ABY1QGT5</accession>
<sequence>MSSREWILKRNCSIAPRQLAMVYAGLCSVSLTVAVLFTLRGAWYILGFAVLELAAVGLAFFQYGRHATDRERIVLSEDTLLIELVRAEQASPHRLDPHAARVDLPDGHRGLIVVEAAGVRVEVGRFLTSWRRREFARELAQAIRQAQRVGLELQNSN</sequence>
<name>A0ABY1QGT5_9BURK</name>
<evidence type="ECO:0000256" key="1">
    <source>
        <dbReference type="SAM" id="Phobius"/>
    </source>
</evidence>
<dbReference type="InterPro" id="IPR019253">
    <property type="entry name" value="DUF2244_TM"/>
</dbReference>
<evidence type="ECO:0000313" key="3">
    <source>
        <dbReference type="Proteomes" id="UP001158049"/>
    </source>
</evidence>
<dbReference type="Proteomes" id="UP001158049">
    <property type="component" value="Unassembled WGS sequence"/>
</dbReference>
<feature type="transmembrane region" description="Helical" evidence="1">
    <location>
        <begin position="43"/>
        <end position="63"/>
    </location>
</feature>
<comment type="caution">
    <text evidence="2">The sequence shown here is derived from an EMBL/GenBank/DDBJ whole genome shotgun (WGS) entry which is preliminary data.</text>
</comment>
<keyword evidence="1" id="KW-1133">Transmembrane helix</keyword>
<reference evidence="2 3" key="1">
    <citation type="submission" date="2017-05" db="EMBL/GenBank/DDBJ databases">
        <authorList>
            <person name="Varghese N."/>
            <person name="Submissions S."/>
        </authorList>
    </citation>
    <scope>NUCLEOTIDE SEQUENCE [LARGE SCALE GENOMIC DNA]</scope>
    <source>
        <strain evidence="2 3">DSM 26001</strain>
    </source>
</reference>
<gene>
    <name evidence="2" type="ORF">SAMN06295970_114103</name>
</gene>
<keyword evidence="3" id="KW-1185">Reference proteome</keyword>
<evidence type="ECO:0000313" key="2">
    <source>
        <dbReference type="EMBL" id="SMP68987.1"/>
    </source>
</evidence>
<dbReference type="EMBL" id="FXUL01000014">
    <property type="protein sequence ID" value="SMP68987.1"/>
    <property type="molecule type" value="Genomic_DNA"/>
</dbReference>
<protein>
    <submittedName>
        <fullName evidence="2">Uncharacterized membrane protein</fullName>
    </submittedName>
</protein>
<keyword evidence="1" id="KW-0812">Transmembrane</keyword>
<proteinExistence type="predicted"/>
<organism evidence="2 3">
    <name type="scientific">Noviherbaspirillum suwonense</name>
    <dbReference type="NCBI Taxonomy" id="1224511"/>
    <lineage>
        <taxon>Bacteria</taxon>
        <taxon>Pseudomonadati</taxon>
        <taxon>Pseudomonadota</taxon>
        <taxon>Betaproteobacteria</taxon>
        <taxon>Burkholderiales</taxon>
        <taxon>Oxalobacteraceae</taxon>
        <taxon>Noviherbaspirillum</taxon>
    </lineage>
</organism>
<dbReference type="Pfam" id="PF10003">
    <property type="entry name" value="DUF2244"/>
    <property type="match status" value="1"/>
</dbReference>